<feature type="transmembrane region" description="Helical" evidence="1">
    <location>
        <begin position="42"/>
        <end position="60"/>
    </location>
</feature>
<dbReference type="EMBL" id="MN739109">
    <property type="protein sequence ID" value="QHS89382.1"/>
    <property type="molecule type" value="Genomic_DNA"/>
</dbReference>
<accession>A0A6C0BBL8</accession>
<proteinExistence type="predicted"/>
<feature type="transmembrane region" description="Helical" evidence="1">
    <location>
        <begin position="6"/>
        <end position="30"/>
    </location>
</feature>
<protein>
    <submittedName>
        <fullName evidence="2">Uncharacterized protein</fullName>
    </submittedName>
</protein>
<dbReference type="AlphaFoldDB" id="A0A6C0BBL8"/>
<evidence type="ECO:0000256" key="1">
    <source>
        <dbReference type="SAM" id="Phobius"/>
    </source>
</evidence>
<keyword evidence="1" id="KW-1133">Transmembrane helix</keyword>
<reference evidence="2" key="1">
    <citation type="journal article" date="2020" name="Nature">
        <title>Giant virus diversity and host interactions through global metagenomics.</title>
        <authorList>
            <person name="Schulz F."/>
            <person name="Roux S."/>
            <person name="Paez-Espino D."/>
            <person name="Jungbluth S."/>
            <person name="Walsh D.A."/>
            <person name="Denef V.J."/>
            <person name="McMahon K.D."/>
            <person name="Konstantinidis K.T."/>
            <person name="Eloe-Fadrosh E.A."/>
            <person name="Kyrpides N.C."/>
            <person name="Woyke T."/>
        </authorList>
    </citation>
    <scope>NUCLEOTIDE SEQUENCE</scope>
    <source>
        <strain evidence="2">GVMAG-M-3300010158-60</strain>
    </source>
</reference>
<name>A0A6C0BBL8_9ZZZZ</name>
<evidence type="ECO:0000313" key="2">
    <source>
        <dbReference type="EMBL" id="QHS89382.1"/>
    </source>
</evidence>
<organism evidence="2">
    <name type="scientific">viral metagenome</name>
    <dbReference type="NCBI Taxonomy" id="1070528"/>
    <lineage>
        <taxon>unclassified sequences</taxon>
        <taxon>metagenomes</taxon>
        <taxon>organismal metagenomes</taxon>
    </lineage>
</organism>
<keyword evidence="1" id="KW-0472">Membrane</keyword>
<keyword evidence="1" id="KW-0812">Transmembrane</keyword>
<sequence>MPNAPIQSFFMITFLNLWWISLWGLSYLLIEYVSGKSKMIEAVIYLFMMMSIIVIVSFNPDLIPHIA</sequence>